<reference evidence="2" key="1">
    <citation type="journal article" date="2010" name="Science">
        <title>Signatures of adaptation to obligate biotrophy in the Hyaloperonospora arabidopsidis genome.</title>
        <authorList>
            <person name="Baxter L."/>
            <person name="Tripathy S."/>
            <person name="Ishaque N."/>
            <person name="Boot N."/>
            <person name="Cabral A."/>
            <person name="Kemen E."/>
            <person name="Thines M."/>
            <person name="Ah-Fong A."/>
            <person name="Anderson R."/>
            <person name="Badejoko W."/>
            <person name="Bittner-Eddy P."/>
            <person name="Boore J.L."/>
            <person name="Chibucos M.C."/>
            <person name="Coates M."/>
            <person name="Dehal P."/>
            <person name="Delehaunty K."/>
            <person name="Dong S."/>
            <person name="Downton P."/>
            <person name="Dumas B."/>
            <person name="Fabro G."/>
            <person name="Fronick C."/>
            <person name="Fuerstenberg S.I."/>
            <person name="Fulton L."/>
            <person name="Gaulin E."/>
            <person name="Govers F."/>
            <person name="Hughes L."/>
            <person name="Humphray S."/>
            <person name="Jiang R.H."/>
            <person name="Judelson H."/>
            <person name="Kamoun S."/>
            <person name="Kyung K."/>
            <person name="Meijer H."/>
            <person name="Minx P."/>
            <person name="Morris P."/>
            <person name="Nelson J."/>
            <person name="Phuntumart V."/>
            <person name="Qutob D."/>
            <person name="Rehmany A."/>
            <person name="Rougon-Cardoso A."/>
            <person name="Ryden P."/>
            <person name="Torto-Alalibo T."/>
            <person name="Studholme D."/>
            <person name="Wang Y."/>
            <person name="Win J."/>
            <person name="Wood J."/>
            <person name="Clifton S.W."/>
            <person name="Rogers J."/>
            <person name="Van den Ackerveken G."/>
            <person name="Jones J.D."/>
            <person name="McDowell J.M."/>
            <person name="Beynon J."/>
            <person name="Tyler B.M."/>
        </authorList>
    </citation>
    <scope>NUCLEOTIDE SEQUENCE [LARGE SCALE GENOMIC DNA]</scope>
    <source>
        <strain evidence="2">Emoy2</strain>
    </source>
</reference>
<organism evidence="1 2">
    <name type="scientific">Hyaloperonospora arabidopsidis (strain Emoy2)</name>
    <name type="common">Downy mildew agent</name>
    <name type="synonym">Peronospora arabidopsidis</name>
    <dbReference type="NCBI Taxonomy" id="559515"/>
    <lineage>
        <taxon>Eukaryota</taxon>
        <taxon>Sar</taxon>
        <taxon>Stramenopiles</taxon>
        <taxon>Oomycota</taxon>
        <taxon>Peronosporomycetes</taxon>
        <taxon>Peronosporales</taxon>
        <taxon>Peronosporaceae</taxon>
        <taxon>Hyaloperonospora</taxon>
    </lineage>
</organism>
<dbReference type="Proteomes" id="UP000011713">
    <property type="component" value="Unassembled WGS sequence"/>
</dbReference>
<dbReference type="AlphaFoldDB" id="M4BNC7"/>
<dbReference type="EnsemblProtists" id="HpaT807915">
    <property type="protein sequence ID" value="HpaP807915"/>
    <property type="gene ID" value="HpaG807915"/>
</dbReference>
<dbReference type="HOGENOM" id="CLU_1921140_0_0_1"/>
<sequence>MTHLLHSACHPHDLTRFARSEFVILQKPKFMKKVELHGLLYCNESRKYTDFVTLRQEESRCALWDIETGHISIPPAGIWSSIRSASLIRQAVNIFHIYERIGSPPRYIRDIAVVLSTMHLSLLPLKLLDSKL</sequence>
<protein>
    <submittedName>
        <fullName evidence="1">Uncharacterized protein</fullName>
    </submittedName>
</protein>
<evidence type="ECO:0000313" key="1">
    <source>
        <dbReference type="EnsemblProtists" id="HpaP807915"/>
    </source>
</evidence>
<dbReference type="InParanoid" id="M4BNC7"/>
<accession>M4BNC7</accession>
<dbReference type="VEuPathDB" id="FungiDB:HpaG807915"/>
<keyword evidence="2" id="KW-1185">Reference proteome</keyword>
<name>M4BNC7_HYAAE</name>
<proteinExistence type="predicted"/>
<evidence type="ECO:0000313" key="2">
    <source>
        <dbReference type="Proteomes" id="UP000011713"/>
    </source>
</evidence>
<reference evidence="1" key="2">
    <citation type="submission" date="2015-06" db="UniProtKB">
        <authorList>
            <consortium name="EnsemblProtists"/>
        </authorList>
    </citation>
    <scope>IDENTIFICATION</scope>
    <source>
        <strain evidence="1">Emoy2</strain>
    </source>
</reference>
<dbReference type="EMBL" id="JH598455">
    <property type="status" value="NOT_ANNOTATED_CDS"/>
    <property type="molecule type" value="Genomic_DNA"/>
</dbReference>